<evidence type="ECO:0000256" key="8">
    <source>
        <dbReference type="SAM" id="SignalP"/>
    </source>
</evidence>
<dbReference type="InterPro" id="IPR004872">
    <property type="entry name" value="Lipoprotein_NlpA"/>
</dbReference>
<dbReference type="AlphaFoldDB" id="S3BET4"/>
<keyword evidence="3" id="KW-0472">Membrane</keyword>
<feature type="chain" id="PRO_5004506203" description="Lipoprotein" evidence="8">
    <location>
        <begin position="22"/>
        <end position="278"/>
    </location>
</feature>
<evidence type="ECO:0000256" key="7">
    <source>
        <dbReference type="PIRSR" id="PIRSR002854-1"/>
    </source>
</evidence>
<evidence type="ECO:0000256" key="6">
    <source>
        <dbReference type="PIRNR" id="PIRNR002854"/>
    </source>
</evidence>
<evidence type="ECO:0000313" key="10">
    <source>
        <dbReference type="Proteomes" id="UP000014400"/>
    </source>
</evidence>
<keyword evidence="2 8" id="KW-0732">Signal</keyword>
<evidence type="ECO:0000313" key="9">
    <source>
        <dbReference type="EMBL" id="EPD99823.1"/>
    </source>
</evidence>
<dbReference type="Gene3D" id="3.40.190.10">
    <property type="entry name" value="Periplasmic binding protein-like II"/>
    <property type="match status" value="2"/>
</dbReference>
<dbReference type="Proteomes" id="UP000014400">
    <property type="component" value="Unassembled WGS sequence"/>
</dbReference>
<proteinExistence type="inferred from homology"/>
<dbReference type="SUPFAM" id="SSF53850">
    <property type="entry name" value="Periplasmic binding protein-like II"/>
    <property type="match status" value="1"/>
</dbReference>
<accession>S3BET4</accession>
<dbReference type="PANTHER" id="PTHR30429:SF0">
    <property type="entry name" value="METHIONINE-BINDING LIPOPROTEIN METQ"/>
    <property type="match status" value="1"/>
</dbReference>
<dbReference type="RefSeq" id="WP_005430743.1">
    <property type="nucleotide sequence ID" value="NZ_KE150480.1"/>
</dbReference>
<evidence type="ECO:0000256" key="3">
    <source>
        <dbReference type="ARBA" id="ARBA00023136"/>
    </source>
</evidence>
<dbReference type="CDD" id="cd13597">
    <property type="entry name" value="PBP2_lipoprotein_Tp32"/>
    <property type="match status" value="1"/>
</dbReference>
<comment type="caution">
    <text evidence="9">The sequence shown here is derived from an EMBL/GenBank/DDBJ whole genome shotgun (WGS) entry which is preliminary data.</text>
</comment>
<dbReference type="eggNOG" id="COG1464">
    <property type="taxonomic scope" value="Bacteria"/>
</dbReference>
<feature type="lipid moiety-binding region" description="S-diacylglycerol cysteine" evidence="7">
    <location>
        <position position="23"/>
    </location>
</feature>
<organism evidence="9 10">
    <name type="scientific">Sutterella wadsworthensis HGA0223</name>
    <dbReference type="NCBI Taxonomy" id="1203554"/>
    <lineage>
        <taxon>Bacteria</taxon>
        <taxon>Pseudomonadati</taxon>
        <taxon>Pseudomonadota</taxon>
        <taxon>Betaproteobacteria</taxon>
        <taxon>Burkholderiales</taxon>
        <taxon>Sutterellaceae</taxon>
        <taxon>Sutterella</taxon>
    </lineage>
</organism>
<dbReference type="PATRIC" id="fig|1203554.3.peg.614"/>
<keyword evidence="5 6" id="KW-0449">Lipoprotein</keyword>
<evidence type="ECO:0000256" key="1">
    <source>
        <dbReference type="ARBA" id="ARBA00004635"/>
    </source>
</evidence>
<dbReference type="PANTHER" id="PTHR30429">
    <property type="entry name" value="D-METHIONINE-BINDING LIPOPROTEIN METQ"/>
    <property type="match status" value="1"/>
</dbReference>
<name>S3BET4_9BURK</name>
<evidence type="ECO:0000256" key="2">
    <source>
        <dbReference type="ARBA" id="ARBA00022729"/>
    </source>
</evidence>
<protein>
    <recommendedName>
        <fullName evidence="6">Lipoprotein</fullName>
    </recommendedName>
</protein>
<dbReference type="PIRSF" id="PIRSF002854">
    <property type="entry name" value="MetQ"/>
    <property type="match status" value="1"/>
</dbReference>
<feature type="signal peptide" evidence="8">
    <location>
        <begin position="1"/>
        <end position="21"/>
    </location>
</feature>
<dbReference type="GO" id="GO:0016020">
    <property type="term" value="C:membrane"/>
    <property type="evidence" value="ECO:0007669"/>
    <property type="project" value="UniProtKB-SubCell"/>
</dbReference>
<sequence>MQLKKLFAALAVSGGLVFTLAGCGDKAPAEKTAAPAQTAAVELKIGVSPVPHADIINFVAPTLEKEGVKVKVIEFNDYVQPNLALSEKELDANFFQHKPYLDTFSKEHKLNLAVLTAVHLEPMGVYSKSIKNVADLPDGAKIAVPNDPTNGGRALKVLETAGILKVRPEAGILASPADIVDNPKHVKIVEVEAAQLPRALDDVDAAVINSNYALAAKLNPTKDAIAIESKDSPYANVVVVRAGDENRPELQKLKNALLTPEVKKFLEEKYQGAVVPAF</sequence>
<comment type="similarity">
    <text evidence="6">Belongs to the nlpA lipoprotein family.</text>
</comment>
<keyword evidence="4" id="KW-0564">Palmitate</keyword>
<gene>
    <name evidence="9" type="ORF">HMPREF1476_00627</name>
</gene>
<dbReference type="Pfam" id="PF03180">
    <property type="entry name" value="Lipoprotein_9"/>
    <property type="match status" value="1"/>
</dbReference>
<evidence type="ECO:0000256" key="4">
    <source>
        <dbReference type="ARBA" id="ARBA00023139"/>
    </source>
</evidence>
<evidence type="ECO:0000256" key="5">
    <source>
        <dbReference type="ARBA" id="ARBA00023288"/>
    </source>
</evidence>
<keyword evidence="10" id="KW-1185">Reference proteome</keyword>
<reference evidence="9 10" key="1">
    <citation type="submission" date="2013-04" db="EMBL/GenBank/DDBJ databases">
        <title>The Genome Sequence of Sutterella wadsworthensis HGA0223.</title>
        <authorList>
            <consortium name="The Broad Institute Genomics Platform"/>
            <person name="Earl A."/>
            <person name="Ward D."/>
            <person name="Feldgarden M."/>
            <person name="Gevers D."/>
            <person name="Schmidt T.M."/>
            <person name="Dover J."/>
            <person name="Dai D."/>
            <person name="Walker B."/>
            <person name="Young S."/>
            <person name="Zeng Q."/>
            <person name="Gargeya S."/>
            <person name="Fitzgerald M."/>
            <person name="Haas B."/>
            <person name="Abouelleil A."/>
            <person name="Allen A.W."/>
            <person name="Alvarado L."/>
            <person name="Arachchi H.M."/>
            <person name="Berlin A.M."/>
            <person name="Chapman S.B."/>
            <person name="Gainer-Dewar J."/>
            <person name="Goldberg J."/>
            <person name="Griggs A."/>
            <person name="Gujja S."/>
            <person name="Hansen M."/>
            <person name="Howarth C."/>
            <person name="Imamovic A."/>
            <person name="Ireland A."/>
            <person name="Larimer J."/>
            <person name="McCowan C."/>
            <person name="Murphy C."/>
            <person name="Pearson M."/>
            <person name="Poon T.W."/>
            <person name="Priest M."/>
            <person name="Roberts A."/>
            <person name="Saif S."/>
            <person name="Shea T."/>
            <person name="Sisk P."/>
            <person name="Sykes S."/>
            <person name="Wortman J."/>
            <person name="Nusbaum C."/>
            <person name="Birren B."/>
        </authorList>
    </citation>
    <scope>NUCLEOTIDE SEQUENCE [LARGE SCALE GENOMIC DNA]</scope>
    <source>
        <strain evidence="9 10">HGA0223</strain>
    </source>
</reference>
<dbReference type="STRING" id="1203554.HMPREF1476_00627"/>
<dbReference type="HOGENOM" id="CLU_067080_0_0_4"/>
<dbReference type="PROSITE" id="PS51257">
    <property type="entry name" value="PROKAR_LIPOPROTEIN"/>
    <property type="match status" value="1"/>
</dbReference>
<comment type="subcellular location">
    <subcellularLocation>
        <location evidence="1">Membrane</location>
        <topology evidence="1">Lipid-anchor</topology>
    </subcellularLocation>
</comment>
<dbReference type="EMBL" id="ATCF01000012">
    <property type="protein sequence ID" value="EPD99823.1"/>
    <property type="molecule type" value="Genomic_DNA"/>
</dbReference>